<reference evidence="3 4" key="1">
    <citation type="submission" date="2019-06" db="EMBL/GenBank/DDBJ databases">
        <title>Sequencing the genomes of 1000 actinobacteria strains.</title>
        <authorList>
            <person name="Klenk H.-P."/>
        </authorList>
    </citation>
    <scope>NUCLEOTIDE SEQUENCE [LARGE SCALE GENOMIC DNA]</scope>
    <source>
        <strain evidence="3 4">DSM 18082</strain>
    </source>
</reference>
<comment type="caution">
    <text evidence="3">The sequence shown here is derived from an EMBL/GenBank/DDBJ whole genome shotgun (WGS) entry which is preliminary data.</text>
</comment>
<dbReference type="Proteomes" id="UP000319514">
    <property type="component" value="Unassembled WGS sequence"/>
</dbReference>
<dbReference type="SUPFAM" id="SSF89392">
    <property type="entry name" value="Prokaryotic lipoproteins and lipoprotein localization factors"/>
    <property type="match status" value="1"/>
</dbReference>
<dbReference type="PANTHER" id="PTHR37507:SF2">
    <property type="entry name" value="SPORULATION PROTEIN YDCC"/>
    <property type="match status" value="1"/>
</dbReference>
<dbReference type="AlphaFoldDB" id="A0A542Z9P2"/>
<evidence type="ECO:0000256" key="2">
    <source>
        <dbReference type="SAM" id="Phobius"/>
    </source>
</evidence>
<dbReference type="OrthoDB" id="4822274at2"/>
<feature type="region of interest" description="Disordered" evidence="1">
    <location>
        <begin position="140"/>
        <end position="163"/>
    </location>
</feature>
<protein>
    <submittedName>
        <fullName evidence="3">Outer membrane lipoprotein-sorting protein</fullName>
    </submittedName>
</protein>
<evidence type="ECO:0000313" key="4">
    <source>
        <dbReference type="Proteomes" id="UP000319514"/>
    </source>
</evidence>
<dbReference type="Gene3D" id="2.50.20.10">
    <property type="entry name" value="Lipoprotein localisation LolA/LolB/LppX"/>
    <property type="match status" value="1"/>
</dbReference>
<dbReference type="EMBL" id="VFOQ01000002">
    <property type="protein sequence ID" value="TQL57046.1"/>
    <property type="molecule type" value="Genomic_DNA"/>
</dbReference>
<proteinExistence type="predicted"/>
<dbReference type="InterPro" id="IPR029046">
    <property type="entry name" value="LolA/LolB/LppX"/>
</dbReference>
<dbReference type="PANTHER" id="PTHR37507">
    <property type="entry name" value="SPORULATION PROTEIN YDCC"/>
    <property type="match status" value="1"/>
</dbReference>
<gene>
    <name evidence="3" type="ORF">FB474_3818</name>
</gene>
<dbReference type="InterPro" id="IPR052944">
    <property type="entry name" value="Sporulation_related"/>
</dbReference>
<feature type="transmembrane region" description="Helical" evidence="2">
    <location>
        <begin position="12"/>
        <end position="34"/>
    </location>
</feature>
<keyword evidence="2" id="KW-1133">Transmembrane helix</keyword>
<dbReference type="RefSeq" id="WP_141790384.1">
    <property type="nucleotide sequence ID" value="NZ_BAAAKX010000010.1"/>
</dbReference>
<sequence length="370" mass="37755">MSIFSQRPALRWAVPGVAAVTFVGGGALVSTISANADAGLPPRTAAQLLVDVQQARLDGLSGTVVQRSDLGIPALPGTGGQGSADLASMVSGTHTLRVWYAGPDKARLALLGELGESDVILNGTDLWTWSSRDNTATHRTLSKDASAHKAPDATDIPKTPQQAADKALAALDPTTSVTTSGTATVAGRSAYELLLAPKDSRSLISQVRIAVDGVKHVPLRVQVFAKGAADPAFEVGFTAVDFSRPDAAQFAFNPPPGAKVTDATASTTEKMGMAQPNPDAATKATPANRPKVVGTGWTTVVVAKAPAGSTAKLDQGQLGALLKALPKVSGSWGSGRLLAGKLFSVVLTDDGRVAAGAVTPQVLYAALAAK</sequence>
<organism evidence="3 4">
    <name type="scientific">Oryzihumus leptocrescens</name>
    <dbReference type="NCBI Taxonomy" id="297536"/>
    <lineage>
        <taxon>Bacteria</taxon>
        <taxon>Bacillati</taxon>
        <taxon>Actinomycetota</taxon>
        <taxon>Actinomycetes</taxon>
        <taxon>Micrococcales</taxon>
        <taxon>Intrasporangiaceae</taxon>
        <taxon>Oryzihumus</taxon>
    </lineage>
</organism>
<accession>A0A542Z9P2</accession>
<keyword evidence="2" id="KW-0812">Transmembrane</keyword>
<keyword evidence="4" id="KW-1185">Reference proteome</keyword>
<feature type="compositionally biased region" description="Basic and acidic residues" evidence="1">
    <location>
        <begin position="141"/>
        <end position="152"/>
    </location>
</feature>
<keyword evidence="3" id="KW-0449">Lipoprotein</keyword>
<evidence type="ECO:0000313" key="3">
    <source>
        <dbReference type="EMBL" id="TQL57046.1"/>
    </source>
</evidence>
<evidence type="ECO:0000256" key="1">
    <source>
        <dbReference type="SAM" id="MobiDB-lite"/>
    </source>
</evidence>
<feature type="region of interest" description="Disordered" evidence="1">
    <location>
        <begin position="270"/>
        <end position="289"/>
    </location>
</feature>
<name>A0A542Z9P2_9MICO</name>
<keyword evidence="2" id="KW-0472">Membrane</keyword>